<organism evidence="2 3">
    <name type="scientific">Mycolicibacterium bacteremicum</name>
    <name type="common">Mycobacterium bacteremicum</name>
    <dbReference type="NCBI Taxonomy" id="564198"/>
    <lineage>
        <taxon>Bacteria</taxon>
        <taxon>Bacillati</taxon>
        <taxon>Actinomycetota</taxon>
        <taxon>Actinomycetes</taxon>
        <taxon>Mycobacteriales</taxon>
        <taxon>Mycobacteriaceae</taxon>
        <taxon>Mycolicibacterium</taxon>
    </lineage>
</organism>
<name>A0A1W9YZ38_MYCBA</name>
<sequence>MSEALSAEFDTVADWTARVAVDLGHEYYIPAACRGSGSPAALDWLIERMALRPGDLLLDCGAGVGGPAAYVAQQHGIRSVLVEPEQGACRAARMLFDHNVIQGVGTDLPMADASCDGAWALGVLCTTAEQRSLLAELRRVVRPGGRVGLLVFVAEHPISTEYVEDNHFPTAEQLSRLLADAALAVEDRLSTAELPAIPAGWSERVEKVTAVLDERYGHTPVWQLADRQAGRIGALLSGGELHGELLVLRPAE</sequence>
<reference evidence="2 3" key="1">
    <citation type="submission" date="2017-02" db="EMBL/GenBank/DDBJ databases">
        <title>The new phylogeny of genus Mycobacterium.</title>
        <authorList>
            <person name="Tortoli E."/>
            <person name="Trovato A."/>
            <person name="Cirillo D.M."/>
        </authorList>
    </citation>
    <scope>NUCLEOTIDE SEQUENCE [LARGE SCALE GENOMIC DNA]</scope>
    <source>
        <strain evidence="2 3">DSM 45578</strain>
    </source>
</reference>
<comment type="caution">
    <text evidence="2">The sequence shown here is derived from an EMBL/GenBank/DDBJ whole genome shotgun (WGS) entry which is preliminary data.</text>
</comment>
<dbReference type="Pfam" id="PF08241">
    <property type="entry name" value="Methyltransf_11"/>
    <property type="match status" value="1"/>
</dbReference>
<dbReference type="InterPro" id="IPR029063">
    <property type="entry name" value="SAM-dependent_MTases_sf"/>
</dbReference>
<feature type="domain" description="Methyltransferase type 11" evidence="1">
    <location>
        <begin position="58"/>
        <end position="147"/>
    </location>
</feature>
<dbReference type="RefSeq" id="WP_083057187.1">
    <property type="nucleotide sequence ID" value="NZ_JACKVM010000014.1"/>
</dbReference>
<proteinExistence type="predicted"/>
<dbReference type="AlphaFoldDB" id="A0A1W9YZ38"/>
<keyword evidence="2" id="KW-0808">Transferase</keyword>
<keyword evidence="2" id="KW-0489">Methyltransferase</keyword>
<dbReference type="SUPFAM" id="SSF53335">
    <property type="entry name" value="S-adenosyl-L-methionine-dependent methyltransferases"/>
    <property type="match status" value="1"/>
</dbReference>
<dbReference type="Gene3D" id="3.40.50.150">
    <property type="entry name" value="Vaccinia Virus protein VP39"/>
    <property type="match status" value="1"/>
</dbReference>
<accession>A0A1W9YZ38</accession>
<keyword evidence="3" id="KW-1185">Reference proteome</keyword>
<dbReference type="EMBL" id="MVHJ01000006">
    <property type="protein sequence ID" value="ORA05305.1"/>
    <property type="molecule type" value="Genomic_DNA"/>
</dbReference>
<dbReference type="InterPro" id="IPR013216">
    <property type="entry name" value="Methyltransf_11"/>
</dbReference>
<evidence type="ECO:0000259" key="1">
    <source>
        <dbReference type="Pfam" id="PF08241"/>
    </source>
</evidence>
<dbReference type="CDD" id="cd02440">
    <property type="entry name" value="AdoMet_MTases"/>
    <property type="match status" value="1"/>
</dbReference>
<evidence type="ECO:0000313" key="2">
    <source>
        <dbReference type="EMBL" id="ORA05305.1"/>
    </source>
</evidence>
<gene>
    <name evidence="2" type="ORF">BST17_08770</name>
</gene>
<dbReference type="OrthoDB" id="5177196at2"/>
<protein>
    <submittedName>
        <fullName evidence="2">SAM-dependent methyltransferase</fullName>
    </submittedName>
</protein>
<dbReference type="GO" id="GO:0032259">
    <property type="term" value="P:methylation"/>
    <property type="evidence" value="ECO:0007669"/>
    <property type="project" value="UniProtKB-KW"/>
</dbReference>
<evidence type="ECO:0000313" key="3">
    <source>
        <dbReference type="Proteomes" id="UP000192366"/>
    </source>
</evidence>
<dbReference type="Proteomes" id="UP000192366">
    <property type="component" value="Unassembled WGS sequence"/>
</dbReference>
<dbReference type="STRING" id="564198.BST17_08770"/>
<dbReference type="GO" id="GO:0008757">
    <property type="term" value="F:S-adenosylmethionine-dependent methyltransferase activity"/>
    <property type="evidence" value="ECO:0007669"/>
    <property type="project" value="InterPro"/>
</dbReference>